<dbReference type="InterPro" id="IPR046347">
    <property type="entry name" value="bZIP_sf"/>
</dbReference>
<accession>A0ABM0TE65</accession>
<keyword evidence="4" id="KW-1185">Reference proteome</keyword>
<organism evidence="4 5">
    <name type="scientific">Camelina sativa</name>
    <name type="common">False flax</name>
    <name type="synonym">Myagrum sativum</name>
    <dbReference type="NCBI Taxonomy" id="90675"/>
    <lineage>
        <taxon>Eukaryota</taxon>
        <taxon>Viridiplantae</taxon>
        <taxon>Streptophyta</taxon>
        <taxon>Embryophyta</taxon>
        <taxon>Tracheophyta</taxon>
        <taxon>Spermatophyta</taxon>
        <taxon>Magnoliopsida</taxon>
        <taxon>eudicotyledons</taxon>
        <taxon>Gunneridae</taxon>
        <taxon>Pentapetalae</taxon>
        <taxon>rosids</taxon>
        <taxon>malvids</taxon>
        <taxon>Brassicales</taxon>
        <taxon>Brassicaceae</taxon>
        <taxon>Camelineae</taxon>
        <taxon>Camelina</taxon>
    </lineage>
</organism>
<dbReference type="SUPFAM" id="SSF57959">
    <property type="entry name" value="Leucine zipper domain"/>
    <property type="match status" value="1"/>
</dbReference>
<dbReference type="Gene3D" id="1.20.5.170">
    <property type="match status" value="1"/>
</dbReference>
<dbReference type="PANTHER" id="PTHR13690">
    <property type="entry name" value="TRANSCRIPTION FACTOR POSF21-RELATED"/>
    <property type="match status" value="1"/>
</dbReference>
<dbReference type="InterPro" id="IPR004827">
    <property type="entry name" value="bZIP"/>
</dbReference>
<evidence type="ECO:0000313" key="5">
    <source>
        <dbReference type="RefSeq" id="XP_010425042.1"/>
    </source>
</evidence>
<dbReference type="RefSeq" id="XP_010425042.1">
    <property type="nucleotide sequence ID" value="XM_010426740.1"/>
</dbReference>
<reference evidence="5" key="2">
    <citation type="submission" date="2025-08" db="UniProtKB">
        <authorList>
            <consortium name="RefSeq"/>
        </authorList>
    </citation>
    <scope>IDENTIFICATION</scope>
    <source>
        <tissue evidence="5">Leaf</tissue>
    </source>
</reference>
<gene>
    <name evidence="5" type="primary">LOC104710179</name>
</gene>
<evidence type="ECO:0000259" key="3">
    <source>
        <dbReference type="SMART" id="SM00338"/>
    </source>
</evidence>
<feature type="domain" description="BZIP" evidence="3">
    <location>
        <begin position="124"/>
        <end position="188"/>
    </location>
</feature>
<evidence type="ECO:0000313" key="4">
    <source>
        <dbReference type="Proteomes" id="UP000694864"/>
    </source>
</evidence>
<keyword evidence="2" id="KW-0175">Coiled coil</keyword>
<comment type="subcellular location">
    <subcellularLocation>
        <location evidence="1">Nucleus</location>
    </subcellularLocation>
</comment>
<protein>
    <submittedName>
        <fullName evidence="5">Transcription factor VIP1-like</fullName>
    </submittedName>
</protein>
<feature type="coiled-coil region" evidence="2">
    <location>
        <begin position="168"/>
        <end position="199"/>
    </location>
</feature>
<dbReference type="Pfam" id="PF07716">
    <property type="entry name" value="bZIP_2"/>
    <property type="match status" value="1"/>
</dbReference>
<dbReference type="GeneID" id="104710179"/>
<dbReference type="Proteomes" id="UP000694864">
    <property type="component" value="Chromosome 1"/>
</dbReference>
<reference evidence="4" key="1">
    <citation type="journal article" date="2014" name="Nat. Commun.">
        <title>The emerging biofuel crop Camelina sativa retains a highly undifferentiated hexaploid genome structure.</title>
        <authorList>
            <person name="Kagale S."/>
            <person name="Koh C."/>
            <person name="Nixon J."/>
            <person name="Bollina V."/>
            <person name="Clarke W.E."/>
            <person name="Tuteja R."/>
            <person name="Spillane C."/>
            <person name="Robinson S.J."/>
            <person name="Links M.G."/>
            <person name="Clarke C."/>
            <person name="Higgins E.E."/>
            <person name="Huebert T."/>
            <person name="Sharpe A.G."/>
            <person name="Parkin I.A."/>
        </authorList>
    </citation>
    <scope>NUCLEOTIDE SEQUENCE [LARGE SCALE GENOMIC DNA]</scope>
    <source>
        <strain evidence="4">cv. DH55</strain>
    </source>
</reference>
<dbReference type="SMART" id="SM00338">
    <property type="entry name" value="BRLZ"/>
    <property type="match status" value="1"/>
</dbReference>
<evidence type="ECO:0000256" key="2">
    <source>
        <dbReference type="SAM" id="Coils"/>
    </source>
</evidence>
<proteinExistence type="predicted"/>
<dbReference type="PANTHER" id="PTHR13690:SF80">
    <property type="entry name" value="BZIP TRANSCRIPTION FACTOR FAMILY PROTEIN-RELATED"/>
    <property type="match status" value="1"/>
</dbReference>
<evidence type="ECO:0000256" key="1">
    <source>
        <dbReference type="ARBA" id="ARBA00004123"/>
    </source>
</evidence>
<name>A0ABM0TE65_CAMSA</name>
<sequence length="293" mass="33246">MNGWDNITPSEPLSRMMQRSAFYSSLPPLSLSPSSLRNHPLRSLSLSPTLLRGSSSSADVEDIDSSIRLNENPTSPPSIMRHYRSVSVDSCFNDFLELPLSPTSSVDGDCANTLDLEFGKDEGRPDPKEVRRILANREAAASSKKRKSQYRIDLECRIKYLEKAIMLMQKKEKLLEKDKQMLVDEKEEIRIRLESLKQQTKLHPDDIESLKGTTTLNGQVSVEAQRLKEVLASNEQLMIEVQRLKMVIGKVMHNDSQSDGLNMYQNDPNMFQQLIINESNQPQTSSPDFYGQN</sequence>